<protein>
    <submittedName>
        <fullName evidence="3">Uncharacterized protein LOC129604243</fullName>
    </submittedName>
</protein>
<feature type="region of interest" description="Disordered" evidence="1">
    <location>
        <begin position="76"/>
        <end position="205"/>
    </location>
</feature>
<dbReference type="GeneID" id="129604243"/>
<accession>A0A9W2XVY1</accession>
<feature type="compositionally biased region" description="Basic and acidic residues" evidence="1">
    <location>
        <begin position="83"/>
        <end position="97"/>
    </location>
</feature>
<keyword evidence="2" id="KW-1185">Reference proteome</keyword>
<organism evidence="2 3">
    <name type="scientific">Betta splendens</name>
    <name type="common">Siamese fighting fish</name>
    <dbReference type="NCBI Taxonomy" id="158456"/>
    <lineage>
        <taxon>Eukaryota</taxon>
        <taxon>Metazoa</taxon>
        <taxon>Chordata</taxon>
        <taxon>Craniata</taxon>
        <taxon>Vertebrata</taxon>
        <taxon>Euteleostomi</taxon>
        <taxon>Actinopterygii</taxon>
        <taxon>Neopterygii</taxon>
        <taxon>Teleostei</taxon>
        <taxon>Neoteleostei</taxon>
        <taxon>Acanthomorphata</taxon>
        <taxon>Anabantaria</taxon>
        <taxon>Anabantiformes</taxon>
        <taxon>Anabantoidei</taxon>
        <taxon>Osphronemidae</taxon>
        <taxon>Betta</taxon>
    </lineage>
</organism>
<proteinExistence type="predicted"/>
<reference evidence="3" key="1">
    <citation type="submission" date="2025-08" db="UniProtKB">
        <authorList>
            <consortium name="RefSeq"/>
        </authorList>
    </citation>
    <scope>IDENTIFICATION</scope>
</reference>
<evidence type="ECO:0000313" key="2">
    <source>
        <dbReference type="Proteomes" id="UP000515150"/>
    </source>
</evidence>
<sequence>MSDWRGWLPPRGSSLPIPTSTDSLQVVGEPPPGPVWCPVRPPSCDRAPSCSALLELLRPQLRSQQLHVYLQPRPFDSLRPLRRPAELPEGTHTERRPGGATGTAAVNKHPDQTQNQTYTQTQPWARPGPDQTHTLAQLSARPGPDPGQTRPIHRPSSVPDADQTRPIHRPSSVPDPGQTRPIHRPSSVPDLGQTRAKPDPYTDPAQCQTWARAEPDPLWMWAPNDASEVSCPPLVVHTLCYILVPCKW</sequence>
<feature type="region of interest" description="Disordered" evidence="1">
    <location>
        <begin position="1"/>
        <end position="25"/>
    </location>
</feature>
<evidence type="ECO:0000313" key="3">
    <source>
        <dbReference type="RefSeq" id="XP_055365739.1"/>
    </source>
</evidence>
<dbReference type="KEGG" id="bspl:129604243"/>
<dbReference type="RefSeq" id="XP_055365739.1">
    <property type="nucleotide sequence ID" value="XM_055509764.1"/>
</dbReference>
<feature type="compositionally biased region" description="Low complexity" evidence="1">
    <location>
        <begin position="112"/>
        <end position="122"/>
    </location>
</feature>
<dbReference type="Proteomes" id="UP000515150">
    <property type="component" value="Chromosome 6"/>
</dbReference>
<name>A0A9W2XVY1_BETSP</name>
<dbReference type="AlphaFoldDB" id="A0A9W2XVY1"/>
<evidence type="ECO:0000256" key="1">
    <source>
        <dbReference type="SAM" id="MobiDB-lite"/>
    </source>
</evidence>
<gene>
    <name evidence="3" type="primary">LOC129604243</name>
</gene>